<sequence length="91" mass="10332">MFGILESLSHPLLNRRMLRVSCPTTGIIVQSHCGHSYIPPAVEDVRVFRITGPKFLNLTVERGMRAFVQGRQYGLLQFRIEQYQCGGSHNT</sequence>
<name>A0AA39SM77_ACESA</name>
<proteinExistence type="predicted"/>
<protein>
    <submittedName>
        <fullName evidence="1">Uncharacterized protein</fullName>
    </submittedName>
</protein>
<reference evidence="1" key="1">
    <citation type="journal article" date="2022" name="Plant J.">
        <title>Strategies of tolerance reflected in two North American maple genomes.</title>
        <authorList>
            <person name="McEvoy S.L."/>
            <person name="Sezen U.U."/>
            <person name="Trouern-Trend A."/>
            <person name="McMahon S.M."/>
            <person name="Schaberg P.G."/>
            <person name="Yang J."/>
            <person name="Wegrzyn J.L."/>
            <person name="Swenson N.G."/>
        </authorList>
    </citation>
    <scope>NUCLEOTIDE SEQUENCE</scope>
    <source>
        <strain evidence="1">NS2018</strain>
    </source>
</reference>
<evidence type="ECO:0000313" key="1">
    <source>
        <dbReference type="EMBL" id="KAK0593177.1"/>
    </source>
</evidence>
<organism evidence="1 2">
    <name type="scientific">Acer saccharum</name>
    <name type="common">Sugar maple</name>
    <dbReference type="NCBI Taxonomy" id="4024"/>
    <lineage>
        <taxon>Eukaryota</taxon>
        <taxon>Viridiplantae</taxon>
        <taxon>Streptophyta</taxon>
        <taxon>Embryophyta</taxon>
        <taxon>Tracheophyta</taxon>
        <taxon>Spermatophyta</taxon>
        <taxon>Magnoliopsida</taxon>
        <taxon>eudicotyledons</taxon>
        <taxon>Gunneridae</taxon>
        <taxon>Pentapetalae</taxon>
        <taxon>rosids</taxon>
        <taxon>malvids</taxon>
        <taxon>Sapindales</taxon>
        <taxon>Sapindaceae</taxon>
        <taxon>Hippocastanoideae</taxon>
        <taxon>Acereae</taxon>
        <taxon>Acer</taxon>
    </lineage>
</organism>
<evidence type="ECO:0000313" key="2">
    <source>
        <dbReference type="Proteomes" id="UP001168877"/>
    </source>
</evidence>
<gene>
    <name evidence="1" type="ORF">LWI29_032378</name>
</gene>
<reference evidence="1" key="2">
    <citation type="submission" date="2023-06" db="EMBL/GenBank/DDBJ databases">
        <authorList>
            <person name="Swenson N.G."/>
            <person name="Wegrzyn J.L."/>
            <person name="Mcevoy S.L."/>
        </authorList>
    </citation>
    <scope>NUCLEOTIDE SEQUENCE</scope>
    <source>
        <strain evidence="1">NS2018</strain>
        <tissue evidence="1">Leaf</tissue>
    </source>
</reference>
<dbReference type="Proteomes" id="UP001168877">
    <property type="component" value="Unassembled WGS sequence"/>
</dbReference>
<accession>A0AA39SM77</accession>
<comment type="caution">
    <text evidence="1">The sequence shown here is derived from an EMBL/GenBank/DDBJ whole genome shotgun (WGS) entry which is preliminary data.</text>
</comment>
<dbReference type="AlphaFoldDB" id="A0AA39SM77"/>
<keyword evidence="2" id="KW-1185">Reference proteome</keyword>
<dbReference type="EMBL" id="JAUESC010000380">
    <property type="protein sequence ID" value="KAK0593177.1"/>
    <property type="molecule type" value="Genomic_DNA"/>
</dbReference>